<keyword evidence="3" id="KW-1185">Reference proteome</keyword>
<reference evidence="2" key="1">
    <citation type="journal article" date="2020" name="Mol. Plant Microbe Interact.">
        <title>Genome Sequence of the Biocontrol Agent Coniothyrium minitans strain Conio (IMI 134523).</title>
        <authorList>
            <person name="Patel D."/>
            <person name="Shittu T.A."/>
            <person name="Baroncelli R."/>
            <person name="Muthumeenakshi S."/>
            <person name="Osborne T.H."/>
            <person name="Janganan T.K."/>
            <person name="Sreenivasaprasad S."/>
        </authorList>
    </citation>
    <scope>NUCLEOTIDE SEQUENCE</scope>
    <source>
        <strain evidence="2">Conio</strain>
    </source>
</reference>
<sequence>MVPYKTYKNSTVRVISWICETADNHGSPTTFSIPTVSRAFIPTEEIRRQAQHLATLQQDTLVMSHVIWKHYKIMLAGRTQYLARYADDMNAAEANAGHAHFLRIMIEIQNLLRDRVSVQVVAKATTAKNPVILGTLGSLYNALEVEDTNEEIAFPDDVSEDSIASSTGLSYMPDTFDLEHDLMAKWGHFISSYEPLLKYLDKRLSDTEYLDQPLFEHLEEQTSNTEYLDYWWYPVQDDTFQNYNYSSLDPAVAAFLAEVAVTILSDQEEDIYKTRDALSERTGIYYFLPFTKNPSDTGYFLSLTLGDLTALRKIHGQSYLLPFKPLDTRHPSIQYPTGIERLTRRDRDAALACFVMDLNLECQSHEEFCKTKPLPPTSQDVISQVLQKVNEVTDQAAADRVLVQTTFCASLLQFPIRTNPLQSYCELLEACNHWEDLAAGVRRRVEMNSLCEDLLGKLEATVSWVREWPVPFLQEKELVKITQDPEKQRQLEGMISFRNHALMLRRANLTLCGKLRLLLLVLGEEFGLELLNSARYVQPMCYLYKTIMAHNLFARNGFGYSHVQLKVTPALDMRAMELICRQHKKDLFAGEFPSKPDRIVKLMKLKTGRPLTQMAHPAPGRTPQSQLTSVTWNLQPHPTVSIFRDYFHERRTMLETIGTFDKAIQEDEPKKYKRKSLLNEQGIIPFLKKLEPKLKEAIEWMQPDYVTAHCAFIALFKKIHITMRIKGISLHETFLGITEPALGDWKKGTPSAYGYAYCIANSVVQELELALHLEALMGKDKMKKDNILTPLLDVAVAVIKEYCEAGGDGFAD</sequence>
<dbReference type="PANTHER" id="PTHR38795:SF1">
    <property type="entry name" value="DUF6604 DOMAIN-CONTAINING PROTEIN"/>
    <property type="match status" value="1"/>
</dbReference>
<feature type="domain" description="DUF6604" evidence="1">
    <location>
        <begin position="5"/>
        <end position="160"/>
    </location>
</feature>
<evidence type="ECO:0000313" key="2">
    <source>
        <dbReference type="EMBL" id="KAF9739532.1"/>
    </source>
</evidence>
<accession>A0A9P6GPL3</accession>
<name>A0A9P6GPL3_9PLEO</name>
<comment type="caution">
    <text evidence="2">The sequence shown here is derived from an EMBL/GenBank/DDBJ whole genome shotgun (WGS) entry which is preliminary data.</text>
</comment>
<gene>
    <name evidence="2" type="ORF">PMIN01_02166</name>
</gene>
<dbReference type="Proteomes" id="UP000756921">
    <property type="component" value="Unassembled WGS sequence"/>
</dbReference>
<dbReference type="EMBL" id="WJXW01000002">
    <property type="protein sequence ID" value="KAF9739532.1"/>
    <property type="molecule type" value="Genomic_DNA"/>
</dbReference>
<evidence type="ECO:0000259" key="1">
    <source>
        <dbReference type="Pfam" id="PF20253"/>
    </source>
</evidence>
<proteinExistence type="predicted"/>
<evidence type="ECO:0000313" key="3">
    <source>
        <dbReference type="Proteomes" id="UP000756921"/>
    </source>
</evidence>
<dbReference type="AlphaFoldDB" id="A0A9P6GPL3"/>
<dbReference type="Pfam" id="PF20253">
    <property type="entry name" value="DUF6604"/>
    <property type="match status" value="1"/>
</dbReference>
<dbReference type="InterPro" id="IPR046539">
    <property type="entry name" value="DUF6604"/>
</dbReference>
<dbReference type="OrthoDB" id="10382517at2759"/>
<protein>
    <recommendedName>
        <fullName evidence="1">DUF6604 domain-containing protein</fullName>
    </recommendedName>
</protein>
<dbReference type="PANTHER" id="PTHR38795">
    <property type="entry name" value="DUF6604 DOMAIN-CONTAINING PROTEIN"/>
    <property type="match status" value="1"/>
</dbReference>
<organism evidence="2 3">
    <name type="scientific">Paraphaeosphaeria minitans</name>
    <dbReference type="NCBI Taxonomy" id="565426"/>
    <lineage>
        <taxon>Eukaryota</taxon>
        <taxon>Fungi</taxon>
        <taxon>Dikarya</taxon>
        <taxon>Ascomycota</taxon>
        <taxon>Pezizomycotina</taxon>
        <taxon>Dothideomycetes</taxon>
        <taxon>Pleosporomycetidae</taxon>
        <taxon>Pleosporales</taxon>
        <taxon>Massarineae</taxon>
        <taxon>Didymosphaeriaceae</taxon>
        <taxon>Paraphaeosphaeria</taxon>
    </lineage>
</organism>